<keyword evidence="2" id="KW-0274">FAD</keyword>
<dbReference type="PANTHER" id="PTHR42659:SF2">
    <property type="entry name" value="XANTHINE DEHYDROGENASE SUBUNIT C-RELATED"/>
    <property type="match status" value="1"/>
</dbReference>
<feature type="domain" description="FAD-binding PCMH-type" evidence="4">
    <location>
        <begin position="1"/>
        <end position="174"/>
    </location>
</feature>
<dbReference type="SUPFAM" id="SSF56176">
    <property type="entry name" value="FAD-binding/transporter-associated domain-like"/>
    <property type="match status" value="1"/>
</dbReference>
<sequence>MRPAEFELLRPHGRAELDAILARPDADTYWLAGGQALLKDMRQRLLTPKRLVDISGLSELDYIRAEGDVLEIGAITRLATLAADAAVRRHCPALAAAAAAVGDVQVRNRATVGGNLCTGGSADVAVALLAAGAEIVVAGAGQQHRRQLADFLAGETAGNRGELIVAIRVPAAPASGFVKFSRRAADPGIVSAAATLGARPGLAFGGVHRHVFAPAADALPALEPGSAALRTALEAFARELTPPDTPHASAAYRRRILPVIADRAVRATAGAA</sequence>
<dbReference type="RefSeq" id="WP_311657310.1">
    <property type="nucleotide sequence ID" value="NZ_JAVRHY010000002.1"/>
</dbReference>
<dbReference type="Gene3D" id="3.30.465.10">
    <property type="match status" value="1"/>
</dbReference>
<comment type="caution">
    <text evidence="5">The sequence shown here is derived from an EMBL/GenBank/DDBJ whole genome shotgun (WGS) entry which is preliminary data.</text>
</comment>
<gene>
    <name evidence="5" type="ORF">RM531_03400</name>
</gene>
<evidence type="ECO:0000256" key="3">
    <source>
        <dbReference type="ARBA" id="ARBA00023002"/>
    </source>
</evidence>
<protein>
    <submittedName>
        <fullName evidence="5">FAD binding domain-containing protein</fullName>
    </submittedName>
</protein>
<dbReference type="Gene3D" id="3.30.390.50">
    <property type="entry name" value="CO dehydrogenase flavoprotein, C-terminal domain"/>
    <property type="match status" value="1"/>
</dbReference>
<organism evidence="5 6">
    <name type="scientific">Spectribacter acetivorans</name>
    <dbReference type="NCBI Taxonomy" id="3075603"/>
    <lineage>
        <taxon>Bacteria</taxon>
        <taxon>Pseudomonadati</taxon>
        <taxon>Pseudomonadota</taxon>
        <taxon>Gammaproteobacteria</taxon>
        <taxon>Salinisphaerales</taxon>
        <taxon>Salinisphaeraceae</taxon>
        <taxon>Spectribacter</taxon>
    </lineage>
</organism>
<proteinExistence type="predicted"/>
<dbReference type="Pfam" id="PF00941">
    <property type="entry name" value="FAD_binding_5"/>
    <property type="match status" value="1"/>
</dbReference>
<accession>A0ABU3B6N6</accession>
<dbReference type="SMART" id="SM01092">
    <property type="entry name" value="CO_deh_flav_C"/>
    <property type="match status" value="1"/>
</dbReference>
<reference evidence="5 6" key="1">
    <citation type="submission" date="2023-09" db="EMBL/GenBank/DDBJ databases">
        <authorList>
            <person name="Rey-Velasco X."/>
        </authorList>
    </citation>
    <scope>NUCLEOTIDE SEQUENCE [LARGE SCALE GENOMIC DNA]</scope>
    <source>
        <strain evidence="5 6">P385</strain>
    </source>
</reference>
<dbReference type="InterPro" id="IPR016169">
    <property type="entry name" value="FAD-bd_PCMH_sub2"/>
</dbReference>
<dbReference type="Gene3D" id="3.30.43.10">
    <property type="entry name" value="Uridine Diphospho-n-acetylenolpyruvylglucosamine Reductase, domain 2"/>
    <property type="match status" value="1"/>
</dbReference>
<dbReference type="InterPro" id="IPR036683">
    <property type="entry name" value="CO_DH_flav_C_dom_sf"/>
</dbReference>
<evidence type="ECO:0000256" key="1">
    <source>
        <dbReference type="ARBA" id="ARBA00022630"/>
    </source>
</evidence>
<keyword evidence="1" id="KW-0285">Flavoprotein</keyword>
<evidence type="ECO:0000259" key="4">
    <source>
        <dbReference type="PROSITE" id="PS51387"/>
    </source>
</evidence>
<dbReference type="InterPro" id="IPR016167">
    <property type="entry name" value="FAD-bd_PCMH_sub1"/>
</dbReference>
<dbReference type="SUPFAM" id="SSF55447">
    <property type="entry name" value="CO dehydrogenase flavoprotein C-terminal domain-like"/>
    <property type="match status" value="1"/>
</dbReference>
<dbReference type="PROSITE" id="PS51387">
    <property type="entry name" value="FAD_PCMH"/>
    <property type="match status" value="1"/>
</dbReference>
<keyword evidence="3" id="KW-0560">Oxidoreductase</keyword>
<evidence type="ECO:0000313" key="5">
    <source>
        <dbReference type="EMBL" id="MDT0617507.1"/>
    </source>
</evidence>
<dbReference type="InterPro" id="IPR002346">
    <property type="entry name" value="Mopterin_DH_FAD-bd"/>
</dbReference>
<evidence type="ECO:0000256" key="2">
    <source>
        <dbReference type="ARBA" id="ARBA00022827"/>
    </source>
</evidence>
<dbReference type="InterPro" id="IPR005107">
    <property type="entry name" value="CO_DH_flav_C"/>
</dbReference>
<dbReference type="InterPro" id="IPR051312">
    <property type="entry name" value="Diverse_Substr_Oxidored"/>
</dbReference>
<dbReference type="Proteomes" id="UP001259982">
    <property type="component" value="Unassembled WGS sequence"/>
</dbReference>
<name>A0ABU3B6N6_9GAMM</name>
<dbReference type="InterPro" id="IPR016166">
    <property type="entry name" value="FAD-bd_PCMH"/>
</dbReference>
<dbReference type="EMBL" id="JAVRHY010000002">
    <property type="protein sequence ID" value="MDT0617507.1"/>
    <property type="molecule type" value="Genomic_DNA"/>
</dbReference>
<dbReference type="PANTHER" id="PTHR42659">
    <property type="entry name" value="XANTHINE DEHYDROGENASE SUBUNIT C-RELATED"/>
    <property type="match status" value="1"/>
</dbReference>
<keyword evidence="6" id="KW-1185">Reference proteome</keyword>
<dbReference type="InterPro" id="IPR036318">
    <property type="entry name" value="FAD-bd_PCMH-like_sf"/>
</dbReference>
<evidence type="ECO:0000313" key="6">
    <source>
        <dbReference type="Proteomes" id="UP001259982"/>
    </source>
</evidence>